<reference evidence="2" key="1">
    <citation type="journal article" date="2019" name="Int. J. Syst. Evol. Microbiol.">
        <title>The Global Catalogue of Microorganisms (GCM) 10K type strain sequencing project: providing services to taxonomists for standard genome sequencing and annotation.</title>
        <authorList>
            <consortium name="The Broad Institute Genomics Platform"/>
            <consortium name="The Broad Institute Genome Sequencing Center for Infectious Disease"/>
            <person name="Wu L."/>
            <person name="Ma J."/>
        </authorList>
    </citation>
    <scope>NUCLEOTIDE SEQUENCE [LARGE SCALE GENOMIC DNA]</scope>
    <source>
        <strain evidence="2">JCM 6833</strain>
    </source>
</reference>
<evidence type="ECO:0000313" key="2">
    <source>
        <dbReference type="Proteomes" id="UP001501509"/>
    </source>
</evidence>
<evidence type="ECO:0000313" key="1">
    <source>
        <dbReference type="EMBL" id="GAA2627966.1"/>
    </source>
</evidence>
<gene>
    <name evidence="1" type="ORF">GCM10010411_76510</name>
</gene>
<dbReference type="Proteomes" id="UP001501509">
    <property type="component" value="Unassembled WGS sequence"/>
</dbReference>
<organism evidence="1 2">
    <name type="scientific">Actinomadura fulvescens</name>
    <dbReference type="NCBI Taxonomy" id="46160"/>
    <lineage>
        <taxon>Bacteria</taxon>
        <taxon>Bacillati</taxon>
        <taxon>Actinomycetota</taxon>
        <taxon>Actinomycetes</taxon>
        <taxon>Streptosporangiales</taxon>
        <taxon>Thermomonosporaceae</taxon>
        <taxon>Actinomadura</taxon>
    </lineage>
</organism>
<sequence length="101" mass="11457">MNEGSDYQVIASVHHAMGSDVDAVDQGTRYCATIDELADLLCAILDRESARFEPWPLEETATTQQWREWFVDAIEQQAPLGPLTLPLGPTRRVVMDIWQRL</sequence>
<name>A0ABP6CX10_9ACTN</name>
<protein>
    <submittedName>
        <fullName evidence="1">Uncharacterized protein</fullName>
    </submittedName>
</protein>
<keyword evidence="2" id="KW-1185">Reference proteome</keyword>
<comment type="caution">
    <text evidence="1">The sequence shown here is derived from an EMBL/GenBank/DDBJ whole genome shotgun (WGS) entry which is preliminary data.</text>
</comment>
<accession>A0ABP6CX10</accession>
<dbReference type="RefSeq" id="WP_344547383.1">
    <property type="nucleotide sequence ID" value="NZ_BAAATD010000013.1"/>
</dbReference>
<proteinExistence type="predicted"/>
<dbReference type="EMBL" id="BAAATD010000013">
    <property type="protein sequence ID" value="GAA2627966.1"/>
    <property type="molecule type" value="Genomic_DNA"/>
</dbReference>